<feature type="region of interest" description="Disordered" evidence="1">
    <location>
        <begin position="64"/>
        <end position="88"/>
    </location>
</feature>
<accession>A0A167V8X3</accession>
<reference evidence="2" key="1">
    <citation type="journal article" date="2014" name="Genome Announc.">
        <title>Complete sequencing and chromosome-scale genome assembly of the industrial progenitor strain P2niaD18 from the penicillin producer Penicillium chrysogenum.</title>
        <authorList>
            <person name="Specht T."/>
            <person name="Dahlmann T.A."/>
            <person name="Zadra I."/>
            <person name="Kurnsteiner H."/>
            <person name="Kuck U."/>
        </authorList>
    </citation>
    <scope>NUCLEOTIDE SEQUENCE [LARGE SCALE GENOMIC DNA]</scope>
    <source>
        <strain evidence="2">P2niaD18</strain>
    </source>
</reference>
<dbReference type="AlphaFoldDB" id="A0A167V8X3"/>
<proteinExistence type="predicted"/>
<organism evidence="2">
    <name type="scientific">Penicillium chrysogenum</name>
    <name type="common">Penicillium notatum</name>
    <dbReference type="NCBI Taxonomy" id="5076"/>
    <lineage>
        <taxon>Eukaryota</taxon>
        <taxon>Fungi</taxon>
        <taxon>Dikarya</taxon>
        <taxon>Ascomycota</taxon>
        <taxon>Pezizomycotina</taxon>
        <taxon>Eurotiomycetes</taxon>
        <taxon>Eurotiomycetidae</taxon>
        <taxon>Eurotiales</taxon>
        <taxon>Aspergillaceae</taxon>
        <taxon>Penicillium</taxon>
        <taxon>Penicillium chrysogenum species complex</taxon>
    </lineage>
</organism>
<gene>
    <name evidence="2" type="ORF">EN45_002740</name>
</gene>
<feature type="compositionally biased region" description="Basic residues" evidence="1">
    <location>
        <begin position="77"/>
        <end position="88"/>
    </location>
</feature>
<dbReference type="Proteomes" id="UP000076449">
    <property type="component" value="Chromosome I"/>
</dbReference>
<evidence type="ECO:0000256" key="1">
    <source>
        <dbReference type="SAM" id="MobiDB-lite"/>
    </source>
</evidence>
<name>A0A167V8X3_PENCH</name>
<dbReference type="EMBL" id="CM002798">
    <property type="protein sequence ID" value="KZN90162.1"/>
    <property type="molecule type" value="Genomic_DNA"/>
</dbReference>
<protein>
    <submittedName>
        <fullName evidence="2">Uncharacterized protein</fullName>
    </submittedName>
</protein>
<sequence>MSLLCRPLRNTKEKQYFGDRALSTRREAARLVGLYGRLWDSCVSKHIDGEKLEQDNLVLKEAGTHMRKERDGPRIHHDNRKSAVPKRL</sequence>
<evidence type="ECO:0000313" key="2">
    <source>
        <dbReference type="EMBL" id="KZN90162.1"/>
    </source>
</evidence>
<feature type="compositionally biased region" description="Basic and acidic residues" evidence="1">
    <location>
        <begin position="64"/>
        <end position="76"/>
    </location>
</feature>